<dbReference type="OrthoDB" id="262508at2"/>
<evidence type="ECO:0000313" key="2">
    <source>
        <dbReference type="EMBL" id="PHK99845.1"/>
    </source>
</evidence>
<proteinExistence type="predicted"/>
<name>A0A2G0CIP0_9BACT</name>
<dbReference type="AlphaFoldDB" id="A0A2G0CIP0"/>
<feature type="region of interest" description="Disordered" evidence="1">
    <location>
        <begin position="65"/>
        <end position="84"/>
    </location>
</feature>
<dbReference type="Pfam" id="PF18944">
    <property type="entry name" value="DUF5691"/>
    <property type="match status" value="1"/>
</dbReference>
<dbReference type="Proteomes" id="UP000226437">
    <property type="component" value="Unassembled WGS sequence"/>
</dbReference>
<organism evidence="2 3">
    <name type="scientific">Neolewinella marina</name>
    <dbReference type="NCBI Taxonomy" id="438751"/>
    <lineage>
        <taxon>Bacteria</taxon>
        <taxon>Pseudomonadati</taxon>
        <taxon>Bacteroidota</taxon>
        <taxon>Saprospiria</taxon>
        <taxon>Saprospirales</taxon>
        <taxon>Lewinellaceae</taxon>
        <taxon>Neolewinella</taxon>
    </lineage>
</organism>
<dbReference type="InterPro" id="IPR043746">
    <property type="entry name" value="DUF5691"/>
</dbReference>
<dbReference type="RefSeq" id="WP_099104824.1">
    <property type="nucleotide sequence ID" value="NZ_JAATJF010000001.1"/>
</dbReference>
<protein>
    <submittedName>
        <fullName evidence="2">Uncharacterized protein</fullName>
    </submittedName>
</protein>
<gene>
    <name evidence="2" type="ORF">CGL56_02030</name>
</gene>
<accession>A0A2G0CIP0</accession>
<dbReference type="EMBL" id="PDLO01000001">
    <property type="protein sequence ID" value="PHK99845.1"/>
    <property type="molecule type" value="Genomic_DNA"/>
</dbReference>
<evidence type="ECO:0000256" key="1">
    <source>
        <dbReference type="SAM" id="MobiDB-lite"/>
    </source>
</evidence>
<evidence type="ECO:0000313" key="3">
    <source>
        <dbReference type="Proteomes" id="UP000226437"/>
    </source>
</evidence>
<comment type="caution">
    <text evidence="2">The sequence shown here is derived from an EMBL/GenBank/DDBJ whole genome shotgun (WGS) entry which is preliminary data.</text>
</comment>
<reference evidence="2 3" key="1">
    <citation type="submission" date="2017-10" db="EMBL/GenBank/DDBJ databases">
        <title>The draft genome sequence of Lewinella marina KCTC 32374.</title>
        <authorList>
            <person name="Wang K."/>
        </authorList>
    </citation>
    <scope>NUCLEOTIDE SEQUENCE [LARGE SCALE GENOMIC DNA]</scope>
    <source>
        <strain evidence="2 3">MKG-38</strain>
    </source>
</reference>
<sequence>MATAPSYSDLLHALTLGTARRPVDPAWMEWLDERGAIDPVADAPEQLLASWALIERLHRLRERPVSPAAPDAVDRAPAETLSPPSPRLARGLQLMLEGPYTSLLEEGMELLLSSGSYLPHSLLPALLPRAAALLDEDPARASRWMRATGHRGPWLARQHPDWAPLGPDYDYAAAWRREEQPGKRATLLARWRYAEPAAARAALARQWDALSPRNQEVLLEGLVVGLSPDDHAWLREALAPKRKGVRRSLSRLLLLAGEPTAIEDFRQIARHTWQTGALDHDLQETLKAHGGVKAPQTLRQRLLEILPLGEWATVSGQPLPDFWRGLTTLELRDAGRAVRDFDDSDTRLTFLRYLLLEEPGQFPRDLATDLIRRISRDEFDALYDTVLTQRSDALRLRGLPRFLALQRRTSWNERLSKAMIRKLVDDLHSRQLDYATQRDLGLHWQSAIPLLDPQLFPWLRQQLHTTAERPDAFGKLAAELLQTTSLRRQLRQP</sequence>
<keyword evidence="3" id="KW-1185">Reference proteome</keyword>